<dbReference type="EMBL" id="ML993611">
    <property type="protein sequence ID" value="KAF2162855.1"/>
    <property type="molecule type" value="Genomic_DNA"/>
</dbReference>
<feature type="region of interest" description="Disordered" evidence="1">
    <location>
        <begin position="172"/>
        <end position="251"/>
    </location>
</feature>
<dbReference type="GeneID" id="54561502"/>
<feature type="region of interest" description="Disordered" evidence="1">
    <location>
        <begin position="271"/>
        <end position="319"/>
    </location>
</feature>
<dbReference type="Proteomes" id="UP000799537">
    <property type="component" value="Unassembled WGS sequence"/>
</dbReference>
<protein>
    <submittedName>
        <fullName evidence="2">Uncharacterized protein</fullName>
    </submittedName>
</protein>
<dbReference type="RefSeq" id="XP_033663744.1">
    <property type="nucleotide sequence ID" value="XM_033808230.1"/>
</dbReference>
<keyword evidence="3" id="KW-1185">Reference proteome</keyword>
<name>A0A6A6C741_ZASCE</name>
<proteinExistence type="predicted"/>
<feature type="compositionally biased region" description="Polar residues" evidence="1">
    <location>
        <begin position="195"/>
        <end position="204"/>
    </location>
</feature>
<feature type="compositionally biased region" description="Low complexity" evidence="1">
    <location>
        <begin position="231"/>
        <end position="251"/>
    </location>
</feature>
<dbReference type="AlphaFoldDB" id="A0A6A6C741"/>
<feature type="compositionally biased region" description="Polar residues" evidence="1">
    <location>
        <begin position="271"/>
        <end position="288"/>
    </location>
</feature>
<reference evidence="2" key="1">
    <citation type="journal article" date="2020" name="Stud. Mycol.">
        <title>101 Dothideomycetes genomes: a test case for predicting lifestyles and emergence of pathogens.</title>
        <authorList>
            <person name="Haridas S."/>
            <person name="Albert R."/>
            <person name="Binder M."/>
            <person name="Bloem J."/>
            <person name="Labutti K."/>
            <person name="Salamov A."/>
            <person name="Andreopoulos B."/>
            <person name="Baker S."/>
            <person name="Barry K."/>
            <person name="Bills G."/>
            <person name="Bluhm B."/>
            <person name="Cannon C."/>
            <person name="Castanera R."/>
            <person name="Culley D."/>
            <person name="Daum C."/>
            <person name="Ezra D."/>
            <person name="Gonzalez J."/>
            <person name="Henrissat B."/>
            <person name="Kuo A."/>
            <person name="Liang C."/>
            <person name="Lipzen A."/>
            <person name="Lutzoni F."/>
            <person name="Magnuson J."/>
            <person name="Mondo S."/>
            <person name="Nolan M."/>
            <person name="Ohm R."/>
            <person name="Pangilinan J."/>
            <person name="Park H.-J."/>
            <person name="Ramirez L."/>
            <person name="Alfaro M."/>
            <person name="Sun H."/>
            <person name="Tritt A."/>
            <person name="Yoshinaga Y."/>
            <person name="Zwiers L.-H."/>
            <person name="Turgeon B."/>
            <person name="Goodwin S."/>
            <person name="Spatafora J."/>
            <person name="Crous P."/>
            <person name="Grigoriev I."/>
        </authorList>
    </citation>
    <scope>NUCLEOTIDE SEQUENCE</scope>
    <source>
        <strain evidence="2">ATCC 36951</strain>
    </source>
</reference>
<accession>A0A6A6C741</accession>
<organism evidence="2 3">
    <name type="scientific">Zasmidium cellare ATCC 36951</name>
    <dbReference type="NCBI Taxonomy" id="1080233"/>
    <lineage>
        <taxon>Eukaryota</taxon>
        <taxon>Fungi</taxon>
        <taxon>Dikarya</taxon>
        <taxon>Ascomycota</taxon>
        <taxon>Pezizomycotina</taxon>
        <taxon>Dothideomycetes</taxon>
        <taxon>Dothideomycetidae</taxon>
        <taxon>Mycosphaerellales</taxon>
        <taxon>Mycosphaerellaceae</taxon>
        <taxon>Zasmidium</taxon>
    </lineage>
</organism>
<gene>
    <name evidence="2" type="ORF">M409DRAFT_26710</name>
</gene>
<dbReference type="OrthoDB" id="3650029at2759"/>
<feature type="compositionally biased region" description="Polar residues" evidence="1">
    <location>
        <begin position="296"/>
        <end position="306"/>
    </location>
</feature>
<evidence type="ECO:0000256" key="1">
    <source>
        <dbReference type="SAM" id="MobiDB-lite"/>
    </source>
</evidence>
<evidence type="ECO:0000313" key="3">
    <source>
        <dbReference type="Proteomes" id="UP000799537"/>
    </source>
</evidence>
<evidence type="ECO:0000313" key="2">
    <source>
        <dbReference type="EMBL" id="KAF2162855.1"/>
    </source>
</evidence>
<sequence>MSVYAKAFLYFLHLNAAEWAKHFEFACDASPDEVSWQELNPRYMGPCALQAAVVFRLLPAWVVDTGQAVPTRKKSKGQQTSSLARTTTPLMPAYGPFKVGNHVCKPAVGFCGTCGQYHGEEYRGKAARYHRKEFADFGKLDAETQRVRWEGAWREMTHARGAMPPFHGNDFERRFAGGGGANEGLVSPDGEGEEQQTLMPQDDSTMLRDGFDFNDADMTDLNPNAPSTQEPRPNSNTNLSSTTPSSIQQPTFLPNEHLHCEQDFPAMPSIEQFNRTSNPKTSPDSSFQAEKYHSANEPSHSGQHEPNTAGEWMDTMEES</sequence>
<feature type="compositionally biased region" description="Polar residues" evidence="1">
    <location>
        <begin position="221"/>
        <end position="230"/>
    </location>
</feature>